<protein>
    <recommendedName>
        <fullName evidence="3">DUF6534 domain-containing protein</fullName>
    </recommendedName>
</protein>
<dbReference type="KEGG" id="shs:STEHIDRAFT_163134"/>
<dbReference type="InterPro" id="IPR045339">
    <property type="entry name" value="DUF6534"/>
</dbReference>
<gene>
    <name evidence="4" type="ORF">STEHIDRAFT_163134</name>
</gene>
<evidence type="ECO:0000259" key="3">
    <source>
        <dbReference type="Pfam" id="PF20152"/>
    </source>
</evidence>
<feature type="transmembrane region" description="Helical" evidence="2">
    <location>
        <begin position="126"/>
        <end position="150"/>
    </location>
</feature>
<dbReference type="Pfam" id="PF20152">
    <property type="entry name" value="DUF6534"/>
    <property type="match status" value="1"/>
</dbReference>
<dbReference type="Proteomes" id="UP000053927">
    <property type="component" value="Unassembled WGS sequence"/>
</dbReference>
<organism evidence="4 5">
    <name type="scientific">Stereum hirsutum (strain FP-91666)</name>
    <name type="common">White-rot fungus</name>
    <dbReference type="NCBI Taxonomy" id="721885"/>
    <lineage>
        <taxon>Eukaryota</taxon>
        <taxon>Fungi</taxon>
        <taxon>Dikarya</taxon>
        <taxon>Basidiomycota</taxon>
        <taxon>Agaricomycotina</taxon>
        <taxon>Agaricomycetes</taxon>
        <taxon>Russulales</taxon>
        <taxon>Stereaceae</taxon>
        <taxon>Stereum</taxon>
    </lineage>
</organism>
<feature type="transmembrane region" description="Helical" evidence="2">
    <location>
        <begin position="242"/>
        <end position="261"/>
    </location>
</feature>
<name>R7RYI3_STEHR</name>
<feature type="region of interest" description="Disordered" evidence="1">
    <location>
        <begin position="296"/>
        <end position="342"/>
    </location>
</feature>
<dbReference type="EMBL" id="JH687400">
    <property type="protein sequence ID" value="EIM79878.1"/>
    <property type="molecule type" value="Genomic_DNA"/>
</dbReference>
<dbReference type="eggNOG" id="ENOG502RCV3">
    <property type="taxonomic scope" value="Eukaryota"/>
</dbReference>
<dbReference type="OMA" id="WIRFAKK"/>
<evidence type="ECO:0000256" key="1">
    <source>
        <dbReference type="SAM" id="MobiDB-lite"/>
    </source>
</evidence>
<feature type="transmembrane region" description="Helical" evidence="2">
    <location>
        <begin position="20"/>
        <end position="41"/>
    </location>
</feature>
<feature type="transmembrane region" description="Helical" evidence="2">
    <location>
        <begin position="211"/>
        <end position="236"/>
    </location>
</feature>
<keyword evidence="2" id="KW-1133">Transmembrane helix</keyword>
<dbReference type="OrthoDB" id="2755157at2759"/>
<dbReference type="GeneID" id="18802235"/>
<sequence>MSSASDLRSAIENTLGYQLIGAFIAAAMYGVTVLQTYIYWIRFAKKDSRKLRSLVIFIWGIDTVCSALVCASLYKNLVQDWGVLDSLESVPVTFALENGFTCFVTVVVQCFFAHRVWLVSGKQSKIIPVVIAIFALVGFGGGCALTARMFITNLNLQVVETDVFINNACIVDQTAAAACDILITLSLYYYLNLGRRKDSLTRRADSVLQSLVIYFISRGILTTVFQILAVATYAGLRSQQLWIIWQVCLSKAYVNSLLAILNAREYLSKTLNGPDNMHTISELRFDCGPATNSTGITGSSHATGGAAIELGTGSQNDQGDQEKEIKFSNPTPPKSQSSFSRV</sequence>
<feature type="domain" description="DUF6534" evidence="3">
    <location>
        <begin position="176"/>
        <end position="266"/>
    </location>
</feature>
<dbReference type="AlphaFoldDB" id="R7RYI3"/>
<evidence type="ECO:0000256" key="2">
    <source>
        <dbReference type="SAM" id="Phobius"/>
    </source>
</evidence>
<feature type="transmembrane region" description="Helical" evidence="2">
    <location>
        <begin position="94"/>
        <end position="114"/>
    </location>
</feature>
<proteinExistence type="predicted"/>
<keyword evidence="2" id="KW-0812">Transmembrane</keyword>
<dbReference type="PANTHER" id="PTHR40465">
    <property type="entry name" value="CHROMOSOME 1, WHOLE GENOME SHOTGUN SEQUENCE"/>
    <property type="match status" value="1"/>
</dbReference>
<feature type="transmembrane region" description="Helical" evidence="2">
    <location>
        <begin position="53"/>
        <end position="74"/>
    </location>
</feature>
<keyword evidence="5" id="KW-1185">Reference proteome</keyword>
<accession>R7RYI3</accession>
<dbReference type="PANTHER" id="PTHR40465:SF1">
    <property type="entry name" value="DUF6534 DOMAIN-CONTAINING PROTEIN"/>
    <property type="match status" value="1"/>
</dbReference>
<evidence type="ECO:0000313" key="5">
    <source>
        <dbReference type="Proteomes" id="UP000053927"/>
    </source>
</evidence>
<dbReference type="RefSeq" id="XP_007310879.1">
    <property type="nucleotide sequence ID" value="XM_007310817.1"/>
</dbReference>
<keyword evidence="2" id="KW-0472">Membrane</keyword>
<feature type="transmembrane region" description="Helical" evidence="2">
    <location>
        <begin position="170"/>
        <end position="191"/>
    </location>
</feature>
<reference evidence="5" key="1">
    <citation type="journal article" date="2012" name="Science">
        <title>The Paleozoic origin of enzymatic lignin decomposition reconstructed from 31 fungal genomes.</title>
        <authorList>
            <person name="Floudas D."/>
            <person name="Binder M."/>
            <person name="Riley R."/>
            <person name="Barry K."/>
            <person name="Blanchette R.A."/>
            <person name="Henrissat B."/>
            <person name="Martinez A.T."/>
            <person name="Otillar R."/>
            <person name="Spatafora J.W."/>
            <person name="Yadav J.S."/>
            <person name="Aerts A."/>
            <person name="Benoit I."/>
            <person name="Boyd A."/>
            <person name="Carlson A."/>
            <person name="Copeland A."/>
            <person name="Coutinho P.M."/>
            <person name="de Vries R.P."/>
            <person name="Ferreira P."/>
            <person name="Findley K."/>
            <person name="Foster B."/>
            <person name="Gaskell J."/>
            <person name="Glotzer D."/>
            <person name="Gorecki P."/>
            <person name="Heitman J."/>
            <person name="Hesse C."/>
            <person name="Hori C."/>
            <person name="Igarashi K."/>
            <person name="Jurgens J.A."/>
            <person name="Kallen N."/>
            <person name="Kersten P."/>
            <person name="Kohler A."/>
            <person name="Kuees U."/>
            <person name="Kumar T.K.A."/>
            <person name="Kuo A."/>
            <person name="LaButti K."/>
            <person name="Larrondo L.F."/>
            <person name="Lindquist E."/>
            <person name="Ling A."/>
            <person name="Lombard V."/>
            <person name="Lucas S."/>
            <person name="Lundell T."/>
            <person name="Martin R."/>
            <person name="McLaughlin D.J."/>
            <person name="Morgenstern I."/>
            <person name="Morin E."/>
            <person name="Murat C."/>
            <person name="Nagy L.G."/>
            <person name="Nolan M."/>
            <person name="Ohm R.A."/>
            <person name="Patyshakuliyeva A."/>
            <person name="Rokas A."/>
            <person name="Ruiz-Duenas F.J."/>
            <person name="Sabat G."/>
            <person name="Salamov A."/>
            <person name="Samejima M."/>
            <person name="Schmutz J."/>
            <person name="Slot J.C."/>
            <person name="St John F."/>
            <person name="Stenlid J."/>
            <person name="Sun H."/>
            <person name="Sun S."/>
            <person name="Syed K."/>
            <person name="Tsang A."/>
            <person name="Wiebenga A."/>
            <person name="Young D."/>
            <person name="Pisabarro A."/>
            <person name="Eastwood D.C."/>
            <person name="Martin F."/>
            <person name="Cullen D."/>
            <person name="Grigoriev I.V."/>
            <person name="Hibbett D.S."/>
        </authorList>
    </citation>
    <scope>NUCLEOTIDE SEQUENCE [LARGE SCALE GENOMIC DNA]</scope>
    <source>
        <strain evidence="5">FP-91666</strain>
    </source>
</reference>
<evidence type="ECO:0000313" key="4">
    <source>
        <dbReference type="EMBL" id="EIM79878.1"/>
    </source>
</evidence>